<keyword evidence="10 17" id="KW-1133">Transmembrane helix</keyword>
<dbReference type="SUPFAM" id="SSF56601">
    <property type="entry name" value="beta-lactamase/transpeptidase-like"/>
    <property type="match status" value="1"/>
</dbReference>
<evidence type="ECO:0000256" key="10">
    <source>
        <dbReference type="ARBA" id="ARBA00022989"/>
    </source>
</evidence>
<evidence type="ECO:0000259" key="19">
    <source>
        <dbReference type="Pfam" id="PF00912"/>
    </source>
</evidence>
<dbReference type="AlphaFoldDB" id="A0A942YKV7"/>
<keyword evidence="3" id="KW-0645">Protease</keyword>
<evidence type="ECO:0000256" key="5">
    <source>
        <dbReference type="ARBA" id="ARBA00022679"/>
    </source>
</evidence>
<dbReference type="EMBL" id="JAGYPJ010000001">
    <property type="protein sequence ID" value="MBS4200012.1"/>
    <property type="molecule type" value="Genomic_DNA"/>
</dbReference>
<evidence type="ECO:0000256" key="2">
    <source>
        <dbReference type="ARBA" id="ARBA00022645"/>
    </source>
</evidence>
<feature type="domain" description="Penicillin-binding protein transpeptidase" evidence="18">
    <location>
        <begin position="422"/>
        <end position="677"/>
    </location>
</feature>
<evidence type="ECO:0000256" key="13">
    <source>
        <dbReference type="ARBA" id="ARBA00023316"/>
    </source>
</evidence>
<keyword evidence="4" id="KW-0328">Glycosyltransferase</keyword>
<dbReference type="Pfam" id="PF00905">
    <property type="entry name" value="Transpeptidase"/>
    <property type="match status" value="1"/>
</dbReference>
<dbReference type="Proteomes" id="UP000682713">
    <property type="component" value="Unassembled WGS sequence"/>
</dbReference>
<evidence type="ECO:0000313" key="20">
    <source>
        <dbReference type="EMBL" id="MBS4200012.1"/>
    </source>
</evidence>
<evidence type="ECO:0000256" key="3">
    <source>
        <dbReference type="ARBA" id="ARBA00022670"/>
    </source>
</evidence>
<dbReference type="InterPro" id="IPR001264">
    <property type="entry name" value="Glyco_trans_51"/>
</dbReference>
<dbReference type="PANTHER" id="PTHR32282:SF32">
    <property type="entry name" value="PENICILLIN-BINDING PROTEIN 2A"/>
    <property type="match status" value="1"/>
</dbReference>
<dbReference type="GO" id="GO:0009252">
    <property type="term" value="P:peptidoglycan biosynthetic process"/>
    <property type="evidence" value="ECO:0007669"/>
    <property type="project" value="UniProtKB-KW"/>
</dbReference>
<evidence type="ECO:0000256" key="15">
    <source>
        <dbReference type="ARBA" id="ARBA00049902"/>
    </source>
</evidence>
<comment type="caution">
    <text evidence="20">The sequence shown here is derived from an EMBL/GenBank/DDBJ whole genome shotgun (WGS) entry which is preliminary data.</text>
</comment>
<dbReference type="GO" id="GO:0030288">
    <property type="term" value="C:outer membrane-bounded periplasmic space"/>
    <property type="evidence" value="ECO:0007669"/>
    <property type="project" value="TreeGrafter"/>
</dbReference>
<dbReference type="GO" id="GO:0008360">
    <property type="term" value="P:regulation of cell shape"/>
    <property type="evidence" value="ECO:0007669"/>
    <property type="project" value="UniProtKB-KW"/>
</dbReference>
<dbReference type="Gene3D" id="3.90.1310.40">
    <property type="match status" value="1"/>
</dbReference>
<dbReference type="Gene3D" id="3.40.710.10">
    <property type="entry name" value="DD-peptidase/beta-lactamase superfamily"/>
    <property type="match status" value="1"/>
</dbReference>
<evidence type="ECO:0000256" key="7">
    <source>
        <dbReference type="ARBA" id="ARBA00022801"/>
    </source>
</evidence>
<evidence type="ECO:0000256" key="6">
    <source>
        <dbReference type="ARBA" id="ARBA00022692"/>
    </source>
</evidence>
<dbReference type="Gene3D" id="1.10.3810.10">
    <property type="entry name" value="Biosynthetic peptidoglycan transglycosylase-like"/>
    <property type="match status" value="1"/>
</dbReference>
<keyword evidence="13" id="KW-0961">Cell wall biogenesis/degradation</keyword>
<gene>
    <name evidence="20" type="ORF">KHA93_10130</name>
</gene>
<evidence type="ECO:0000256" key="17">
    <source>
        <dbReference type="SAM" id="Phobius"/>
    </source>
</evidence>
<feature type="transmembrane region" description="Helical" evidence="17">
    <location>
        <begin position="34"/>
        <end position="61"/>
    </location>
</feature>
<keyword evidence="11 17" id="KW-0472">Membrane</keyword>
<feature type="compositionally biased region" description="Basic and acidic residues" evidence="16">
    <location>
        <begin position="913"/>
        <end position="986"/>
    </location>
</feature>
<organism evidence="20 21">
    <name type="scientific">Lederbergia citrisecunda</name>
    <dbReference type="NCBI Taxonomy" id="2833583"/>
    <lineage>
        <taxon>Bacteria</taxon>
        <taxon>Bacillati</taxon>
        <taxon>Bacillota</taxon>
        <taxon>Bacilli</taxon>
        <taxon>Bacillales</taxon>
        <taxon>Bacillaceae</taxon>
        <taxon>Lederbergia</taxon>
    </lineage>
</organism>
<evidence type="ECO:0000313" key="21">
    <source>
        <dbReference type="Proteomes" id="UP000682713"/>
    </source>
</evidence>
<comment type="catalytic activity">
    <reaction evidence="15">
        <text>[GlcNAc-(1-&gt;4)-Mur2Ac(oyl-L-Ala-gamma-D-Glu-L-Lys-D-Ala-D-Ala)](n)-di-trans,octa-cis-undecaprenyl diphosphate + beta-D-GlcNAc-(1-&gt;4)-Mur2Ac(oyl-L-Ala-gamma-D-Glu-L-Lys-D-Ala-D-Ala)-di-trans,octa-cis-undecaprenyl diphosphate = [GlcNAc-(1-&gt;4)-Mur2Ac(oyl-L-Ala-gamma-D-Glu-L-Lys-D-Ala-D-Ala)](n+1)-di-trans,octa-cis-undecaprenyl diphosphate + di-trans,octa-cis-undecaprenyl diphosphate + H(+)</text>
        <dbReference type="Rhea" id="RHEA:23708"/>
        <dbReference type="Rhea" id="RHEA-COMP:9602"/>
        <dbReference type="Rhea" id="RHEA-COMP:9603"/>
        <dbReference type="ChEBI" id="CHEBI:15378"/>
        <dbReference type="ChEBI" id="CHEBI:58405"/>
        <dbReference type="ChEBI" id="CHEBI:60033"/>
        <dbReference type="ChEBI" id="CHEBI:78435"/>
        <dbReference type="EC" id="2.4.99.28"/>
    </reaction>
</comment>
<keyword evidence="12" id="KW-0511">Multifunctional enzyme</keyword>
<dbReference type="GO" id="GO:0006508">
    <property type="term" value="P:proteolysis"/>
    <property type="evidence" value="ECO:0007669"/>
    <property type="project" value="UniProtKB-KW"/>
</dbReference>
<keyword evidence="21" id="KW-1185">Reference proteome</keyword>
<keyword evidence="5" id="KW-0808">Transferase</keyword>
<evidence type="ECO:0000259" key="18">
    <source>
        <dbReference type="Pfam" id="PF00905"/>
    </source>
</evidence>
<accession>A0A942YKV7</accession>
<dbReference type="SUPFAM" id="SSF53955">
    <property type="entry name" value="Lysozyme-like"/>
    <property type="match status" value="1"/>
</dbReference>
<reference evidence="20 21" key="1">
    <citation type="submission" date="2021-05" db="EMBL/GenBank/DDBJ databases">
        <title>Novel Bacillus species.</title>
        <authorList>
            <person name="Liu G."/>
        </authorList>
    </citation>
    <scope>NUCLEOTIDE SEQUENCE [LARGE SCALE GENOMIC DNA]</scope>
    <source>
        <strain evidence="20 21">FJAT-49732</strain>
    </source>
</reference>
<keyword evidence="1" id="KW-1003">Cell membrane</keyword>
<comment type="catalytic activity">
    <reaction evidence="14">
        <text>Preferential cleavage: (Ac)2-L-Lys-D-Ala-|-D-Ala. Also transpeptidation of peptidyl-alanyl moieties that are N-acyl substituents of D-alanine.</text>
        <dbReference type="EC" id="3.4.16.4"/>
    </reaction>
</comment>
<evidence type="ECO:0000256" key="8">
    <source>
        <dbReference type="ARBA" id="ARBA00022960"/>
    </source>
</evidence>
<keyword evidence="7" id="KW-0378">Hydrolase</keyword>
<dbReference type="GO" id="GO:0008955">
    <property type="term" value="F:peptidoglycan glycosyltransferase activity"/>
    <property type="evidence" value="ECO:0007669"/>
    <property type="project" value="UniProtKB-EC"/>
</dbReference>
<sequence>MTNRENRGKERINKLASAFNFKNIGKGVRITYGVVWNLLLLLFIVIMIGGAFAGGVGAGYFAALVKDEKVRAEASMVKDIHQYEETSTLYFDNNIPLGKLRSDIDREEVSIKDVSKYLKKAVIATEDQYFYEHKGVVPKALFRAVFQEFTNSSVQSGGSTLTQQLIKNQILTNEVSFDRKAKEVLLALRIERFLDKDHILEAYLNVSTFGRNSSGQNIGGVQAAAKGIFGVEAKDLNLAQAAFIAGLPQSPFGYTPFTNQGELKSPEGLEPGLNRMKTVLNRMKKENYITEKEYKKAINYDITADFIPRQPRTFEEYPALTFELEERAVNVLTEILAKKDGYSKGDLKKDKKLFDKYWTLANRDIRQNGYNIYSTINKDIYDVQQKTKDEYQNYGPTYKVERKNEETGEMETVDDPVQIGSILIENKSGKILSFVAGRDYELNQNNHATHTKRQNGSTMKPLLVYAPAYELGVSAPGAIVADLPYNIPAGGKTYTPYNFTRGKFYGLVSTRYALAKSYNATAVATYMKIIDQKPTKYLEKMGFTSLQPNEYANPSLALGGLTVGVTVEENTNAYTTFANGGKFKDAYMIEKITDQKGNIVFKHKSKPVEVFSPQTAYLMTDVMRGVLNYGTAQALPGMLKFSADWAGKTGTSNESKDSWLVVSNPNVTMGTWMGYNSNKPQSQGYDLRNYRIWANLMNAAYDVAPDVVKPKDNKRFEMPGGIVNRSYCAVSGMLPSEACSKAGLIQADIFNAKYVPSKTDDSLGAGGRYVLAGGKKYAALPSTPEEFTQQGLVINPDFLKRITMGYVKDFSQLIPKDNPKWKDLLVADDKLADDGKAPAAVKASFSDGTLKWSASSSKDVIGYRIYTDKGKKIASIMSDGDLAHKVGDGMFYVVAVDIAGRESKQAEPIGNGEELKKKEEEEKKKLEEEQKKAEEQKKKEEEQKNKEEEKKKKEEEKKKAEEQKKKEEEQKKKEEEQKKKDEESKKNNGGNNSGEENP</sequence>
<dbReference type="InterPro" id="IPR023346">
    <property type="entry name" value="Lysozyme-like_dom_sf"/>
</dbReference>
<keyword evidence="2" id="KW-0121">Carboxypeptidase</keyword>
<dbReference type="InterPro" id="IPR036950">
    <property type="entry name" value="PBP_transglycosylase"/>
</dbReference>
<evidence type="ECO:0000256" key="9">
    <source>
        <dbReference type="ARBA" id="ARBA00022984"/>
    </source>
</evidence>
<proteinExistence type="predicted"/>
<feature type="region of interest" description="Disordered" evidence="16">
    <location>
        <begin position="905"/>
        <end position="998"/>
    </location>
</feature>
<dbReference type="GO" id="GO:0071555">
    <property type="term" value="P:cell wall organization"/>
    <property type="evidence" value="ECO:0007669"/>
    <property type="project" value="UniProtKB-KW"/>
</dbReference>
<keyword evidence="8" id="KW-0133">Cell shape</keyword>
<evidence type="ECO:0000256" key="1">
    <source>
        <dbReference type="ARBA" id="ARBA00022475"/>
    </source>
</evidence>
<evidence type="ECO:0000256" key="14">
    <source>
        <dbReference type="ARBA" id="ARBA00034000"/>
    </source>
</evidence>
<dbReference type="GO" id="GO:0009002">
    <property type="term" value="F:serine-type D-Ala-D-Ala carboxypeptidase activity"/>
    <property type="evidence" value="ECO:0007669"/>
    <property type="project" value="UniProtKB-EC"/>
</dbReference>
<dbReference type="RefSeq" id="WP_213110634.1">
    <property type="nucleotide sequence ID" value="NZ_JAGYPJ010000001.1"/>
</dbReference>
<feature type="compositionally biased region" description="Low complexity" evidence="16">
    <location>
        <begin position="987"/>
        <end position="998"/>
    </location>
</feature>
<dbReference type="InterPro" id="IPR001460">
    <property type="entry name" value="PCN-bd_Tpept"/>
</dbReference>
<keyword evidence="6 17" id="KW-0812">Transmembrane</keyword>
<dbReference type="PANTHER" id="PTHR32282">
    <property type="entry name" value="BINDING PROTEIN TRANSPEPTIDASE, PUTATIVE-RELATED"/>
    <property type="match status" value="1"/>
</dbReference>
<keyword evidence="9" id="KW-0573">Peptidoglycan synthesis</keyword>
<dbReference type="Pfam" id="PF00912">
    <property type="entry name" value="Transgly"/>
    <property type="match status" value="1"/>
</dbReference>
<evidence type="ECO:0000256" key="12">
    <source>
        <dbReference type="ARBA" id="ARBA00023268"/>
    </source>
</evidence>
<feature type="domain" description="Glycosyl transferase family 51" evidence="19">
    <location>
        <begin position="97"/>
        <end position="284"/>
    </location>
</feature>
<protein>
    <submittedName>
        <fullName evidence="20">Penicillin-binding protein</fullName>
    </submittedName>
</protein>
<dbReference type="InterPro" id="IPR012338">
    <property type="entry name" value="Beta-lactam/transpept-like"/>
</dbReference>
<evidence type="ECO:0000256" key="4">
    <source>
        <dbReference type="ARBA" id="ARBA00022676"/>
    </source>
</evidence>
<name>A0A942YKV7_9BACI</name>
<dbReference type="InterPro" id="IPR050396">
    <property type="entry name" value="Glycosyltr_51/Transpeptidase"/>
</dbReference>
<evidence type="ECO:0000256" key="16">
    <source>
        <dbReference type="SAM" id="MobiDB-lite"/>
    </source>
</evidence>
<dbReference type="GO" id="GO:0008658">
    <property type="term" value="F:penicillin binding"/>
    <property type="evidence" value="ECO:0007669"/>
    <property type="project" value="InterPro"/>
</dbReference>
<evidence type="ECO:0000256" key="11">
    <source>
        <dbReference type="ARBA" id="ARBA00023136"/>
    </source>
</evidence>